<sequence>MSVEAEQETCGSRLGCQRPVQGMAAEPFGSPCLMGRSTSFGSWSDAPEVPSLAEPRPRERSLTPEDAEMAECSPITPTAAPSHAATSPLLEAATAVPAAPEDGAPVPPAAADAAAQRAATAAALWHRIQSFMHCVSDSPLVQSALLSLQLSGAFPAAAEEALSAERGLEWTLSQMLSFHLKAGWAEATEHSLLASLWLLESWESVWRSPATVCLNDYLKHLALFSQEAVIAITADWKNSFRALRAGVVAAQSDLLKRLDWHIRLDVESEIKPCSRLLFQMAGEASGKAPTLREAWAQRMHSVCSRVRHHAAMLHKHSRPAEAYAADGQGAPTKRQRTWA</sequence>
<evidence type="ECO:0000313" key="3">
    <source>
        <dbReference type="Proteomes" id="UP000239899"/>
    </source>
</evidence>
<dbReference type="Proteomes" id="UP000239899">
    <property type="component" value="Unassembled WGS sequence"/>
</dbReference>
<protein>
    <submittedName>
        <fullName evidence="2">Uncharacterized protein</fullName>
    </submittedName>
</protein>
<feature type="compositionally biased region" description="Low complexity" evidence="1">
    <location>
        <begin position="73"/>
        <end position="84"/>
    </location>
</feature>
<name>A0A2P6TY38_CHLSO</name>
<dbReference type="EMBL" id="LHPG02000004">
    <property type="protein sequence ID" value="PRW58984.1"/>
    <property type="molecule type" value="Genomic_DNA"/>
</dbReference>
<feature type="region of interest" description="Disordered" evidence="1">
    <location>
        <begin position="36"/>
        <end position="84"/>
    </location>
</feature>
<reference evidence="2 3" key="1">
    <citation type="journal article" date="2018" name="Plant J.">
        <title>Genome sequences of Chlorella sorokiniana UTEX 1602 and Micractinium conductrix SAG 241.80: implications to maltose excretion by a green alga.</title>
        <authorList>
            <person name="Arriola M.B."/>
            <person name="Velmurugan N."/>
            <person name="Zhang Y."/>
            <person name="Plunkett M.H."/>
            <person name="Hondzo H."/>
            <person name="Barney B.M."/>
        </authorList>
    </citation>
    <scope>NUCLEOTIDE SEQUENCE [LARGE SCALE GENOMIC DNA]</scope>
    <source>
        <strain evidence="3">UTEX 1602</strain>
    </source>
</reference>
<organism evidence="2 3">
    <name type="scientific">Chlorella sorokiniana</name>
    <name type="common">Freshwater green alga</name>
    <dbReference type="NCBI Taxonomy" id="3076"/>
    <lineage>
        <taxon>Eukaryota</taxon>
        <taxon>Viridiplantae</taxon>
        <taxon>Chlorophyta</taxon>
        <taxon>core chlorophytes</taxon>
        <taxon>Trebouxiophyceae</taxon>
        <taxon>Chlorellales</taxon>
        <taxon>Chlorellaceae</taxon>
        <taxon>Chlorella clade</taxon>
        <taxon>Chlorella</taxon>
    </lineage>
</organism>
<dbReference type="OrthoDB" id="517988at2759"/>
<feature type="region of interest" description="Disordered" evidence="1">
    <location>
        <begin position="317"/>
        <end position="339"/>
    </location>
</feature>
<evidence type="ECO:0000256" key="1">
    <source>
        <dbReference type="SAM" id="MobiDB-lite"/>
    </source>
</evidence>
<comment type="caution">
    <text evidence="2">The sequence shown here is derived from an EMBL/GenBank/DDBJ whole genome shotgun (WGS) entry which is preliminary data.</text>
</comment>
<dbReference type="AlphaFoldDB" id="A0A2P6TY38"/>
<evidence type="ECO:0000313" key="2">
    <source>
        <dbReference type="EMBL" id="PRW58984.1"/>
    </source>
</evidence>
<proteinExistence type="predicted"/>
<keyword evidence="3" id="KW-1185">Reference proteome</keyword>
<accession>A0A2P6TY38</accession>
<gene>
    <name evidence="2" type="ORF">C2E21_2559</name>
</gene>